<dbReference type="InterPro" id="IPR000306">
    <property type="entry name" value="Znf_FYVE"/>
</dbReference>
<dbReference type="Pfam" id="PF01363">
    <property type="entry name" value="FYVE"/>
    <property type="match status" value="2"/>
</dbReference>
<name>A0A8H7VQU5_9FUNG</name>
<dbReference type="Pfam" id="PF11464">
    <property type="entry name" value="Rbsn"/>
    <property type="match status" value="1"/>
</dbReference>
<feature type="domain" description="FYVE-type" evidence="6">
    <location>
        <begin position="131"/>
        <end position="188"/>
    </location>
</feature>
<evidence type="ECO:0000313" key="7">
    <source>
        <dbReference type="EMBL" id="KAG2229670.1"/>
    </source>
</evidence>
<evidence type="ECO:0000256" key="4">
    <source>
        <dbReference type="PROSITE-ProRule" id="PRU00091"/>
    </source>
</evidence>
<dbReference type="InterPro" id="IPR013083">
    <property type="entry name" value="Znf_RING/FYVE/PHD"/>
</dbReference>
<dbReference type="InterPro" id="IPR036531">
    <property type="entry name" value="Rbsn_Rab-bd_sf"/>
</dbReference>
<organism evidence="7 8">
    <name type="scientific">Thamnidium elegans</name>
    <dbReference type="NCBI Taxonomy" id="101142"/>
    <lineage>
        <taxon>Eukaryota</taxon>
        <taxon>Fungi</taxon>
        <taxon>Fungi incertae sedis</taxon>
        <taxon>Mucoromycota</taxon>
        <taxon>Mucoromycotina</taxon>
        <taxon>Mucoromycetes</taxon>
        <taxon>Mucorales</taxon>
        <taxon>Mucorineae</taxon>
        <taxon>Mucoraceae</taxon>
        <taxon>Thamnidium</taxon>
    </lineage>
</organism>
<dbReference type="InterPro" id="IPR013087">
    <property type="entry name" value="Znf_C2H2_type"/>
</dbReference>
<protein>
    <recommendedName>
        <fullName evidence="6">FYVE-type domain-containing protein</fullName>
    </recommendedName>
</protein>
<proteinExistence type="predicted"/>
<dbReference type="InterPro" id="IPR021565">
    <property type="entry name" value="Rbsn_Rab-bd"/>
</dbReference>
<evidence type="ECO:0000259" key="6">
    <source>
        <dbReference type="PROSITE" id="PS50178"/>
    </source>
</evidence>
<reference evidence="7" key="1">
    <citation type="submission" date="2021-01" db="EMBL/GenBank/DDBJ databases">
        <title>Metabolic potential, ecology and presence of endohyphal bacteria is reflected in genomic diversity of Mucoromycotina.</title>
        <authorList>
            <person name="Muszewska A."/>
            <person name="Okrasinska A."/>
            <person name="Steczkiewicz K."/>
            <person name="Drgas O."/>
            <person name="Orlowska M."/>
            <person name="Perlinska-Lenart U."/>
            <person name="Aleksandrzak-Piekarczyk T."/>
            <person name="Szatraj K."/>
            <person name="Zielenkiewicz U."/>
            <person name="Pilsyk S."/>
            <person name="Malc E."/>
            <person name="Mieczkowski P."/>
            <person name="Kruszewska J.S."/>
            <person name="Biernat P."/>
            <person name="Pawlowska J."/>
        </authorList>
    </citation>
    <scope>NUCLEOTIDE SEQUENCE</scope>
    <source>
        <strain evidence="7">WA0000018081</strain>
    </source>
</reference>
<gene>
    <name evidence="7" type="ORF">INT48_008902</name>
</gene>
<evidence type="ECO:0000256" key="1">
    <source>
        <dbReference type="ARBA" id="ARBA00022723"/>
    </source>
</evidence>
<dbReference type="Gene3D" id="4.10.860.20">
    <property type="entry name" value="Rabenosyn, Rab binding domain"/>
    <property type="match status" value="1"/>
</dbReference>
<dbReference type="GO" id="GO:0008270">
    <property type="term" value="F:zinc ion binding"/>
    <property type="evidence" value="ECO:0007669"/>
    <property type="project" value="UniProtKB-KW"/>
</dbReference>
<dbReference type="AlphaFoldDB" id="A0A8H7VQU5"/>
<keyword evidence="8" id="KW-1185">Reference proteome</keyword>
<dbReference type="InterPro" id="IPR017455">
    <property type="entry name" value="Znf_FYVE-rel"/>
</dbReference>
<dbReference type="PANTHER" id="PTHR23164">
    <property type="entry name" value="EARLY ENDOSOME ANTIGEN 1"/>
    <property type="match status" value="1"/>
</dbReference>
<accession>A0A8H7VQU5</accession>
<keyword evidence="3" id="KW-0862">Zinc</keyword>
<feature type="compositionally biased region" description="Low complexity" evidence="5">
    <location>
        <begin position="65"/>
        <end position="80"/>
    </location>
</feature>
<dbReference type="Proteomes" id="UP000613177">
    <property type="component" value="Unassembled WGS sequence"/>
</dbReference>
<keyword evidence="1" id="KW-0479">Metal-binding</keyword>
<dbReference type="PROSITE" id="PS50178">
    <property type="entry name" value="ZF_FYVE"/>
    <property type="match status" value="2"/>
</dbReference>
<keyword evidence="2 4" id="KW-0863">Zinc-finger</keyword>
<dbReference type="PROSITE" id="PS00028">
    <property type="entry name" value="ZINC_FINGER_C2H2_1"/>
    <property type="match status" value="1"/>
</dbReference>
<dbReference type="InterPro" id="IPR011011">
    <property type="entry name" value="Znf_FYVE_PHD"/>
</dbReference>
<dbReference type="SUPFAM" id="SSF140125">
    <property type="entry name" value="Rabenosyn-5 Rab-binding domain-like"/>
    <property type="match status" value="1"/>
</dbReference>
<dbReference type="EMBL" id="JAEPRE010000253">
    <property type="protein sequence ID" value="KAG2229670.1"/>
    <property type="molecule type" value="Genomic_DNA"/>
</dbReference>
<evidence type="ECO:0000256" key="2">
    <source>
        <dbReference type="ARBA" id="ARBA00022771"/>
    </source>
</evidence>
<dbReference type="SUPFAM" id="SSF57903">
    <property type="entry name" value="FYVE/PHD zinc finger"/>
    <property type="match status" value="2"/>
</dbReference>
<evidence type="ECO:0000256" key="3">
    <source>
        <dbReference type="ARBA" id="ARBA00022833"/>
    </source>
</evidence>
<dbReference type="PANTHER" id="PTHR23164:SF30">
    <property type="entry name" value="EARLY ENDOSOME ANTIGEN 1"/>
    <property type="match status" value="1"/>
</dbReference>
<feature type="domain" description="FYVE-type" evidence="6">
    <location>
        <begin position="308"/>
        <end position="377"/>
    </location>
</feature>
<feature type="region of interest" description="Disordered" evidence="5">
    <location>
        <begin position="64"/>
        <end position="83"/>
    </location>
</feature>
<comment type="caution">
    <text evidence="7">The sequence shown here is derived from an EMBL/GenBank/DDBJ whole genome shotgun (WGS) entry which is preliminary data.</text>
</comment>
<sequence length="567" mass="64330">MTTGHQLNGYNYQDYVPAEGVSCPICEISCGTLDNLNRHLDVEHNEEDSKGALLSWLRNAQKKVTTTLGTPRTGTSPPSSKWTEPLNFQSLSLGNSNPTFFVSDTDKQGEFVTRDHWQRETGNDMCNIPGCNKTVGKSGAGKQHCRKCGKIFCDSHTQYEIKLNRQAKHDADHGIWCKVCMHCYVGREGYMDHEGATRSKTVIFLKQRAKTIDRVYLESNRLEKRLEKLAKIHQCADGGHGHDAGMLSPSSASLSSFSLDRADSISSRDSLGSMLSPKSSFVSNSNSILSMKLKYRDGEQSVTKWEDDKSVKTCPFCENSFTLINRKHHCRLCGRVVCGNARCSKMIPLFTNMSSDIFDDEPVGDTRACRECQRSVFRRKLRNEEASKPLPIIQLYNQLSITRKNIERQLPKFHETILMLERENVTAQSHDSFIKAGKIRKSLLDNFTLYDTLAKSIKSLPVRSACMKRLQYNICHAANIYLQQNMLPLQMLPRILKSEKKNNANSSSSPQKAQLESQLQTYLEQYNLVEEFIRSANADRKYDDVKTLKMSLDELHTEIKRLRSLLA</sequence>
<evidence type="ECO:0000256" key="5">
    <source>
        <dbReference type="SAM" id="MobiDB-lite"/>
    </source>
</evidence>
<dbReference type="SMART" id="SM00064">
    <property type="entry name" value="FYVE"/>
    <property type="match status" value="2"/>
</dbReference>
<dbReference type="Gene3D" id="3.30.40.10">
    <property type="entry name" value="Zinc/RING finger domain, C3HC4 (zinc finger)"/>
    <property type="match status" value="2"/>
</dbReference>
<evidence type="ECO:0000313" key="8">
    <source>
        <dbReference type="Proteomes" id="UP000613177"/>
    </source>
</evidence>
<dbReference type="CDD" id="cd15737">
    <property type="entry name" value="FYVE2_Vac1p_like"/>
    <property type="match status" value="1"/>
</dbReference>